<reference evidence="2" key="1">
    <citation type="journal article" date="2017" name="Nat. Ecol. Evol.">
        <title>Genome expansion and lineage-specific genetic innovations in the forest pathogenic fungi Armillaria.</title>
        <authorList>
            <person name="Sipos G."/>
            <person name="Prasanna A.N."/>
            <person name="Walter M.C."/>
            <person name="O'Connor E."/>
            <person name="Balint B."/>
            <person name="Krizsan K."/>
            <person name="Kiss B."/>
            <person name="Hess J."/>
            <person name="Varga T."/>
            <person name="Slot J."/>
            <person name="Riley R."/>
            <person name="Boka B."/>
            <person name="Rigling D."/>
            <person name="Barry K."/>
            <person name="Lee J."/>
            <person name="Mihaltcheva S."/>
            <person name="LaButti K."/>
            <person name="Lipzen A."/>
            <person name="Waldron R."/>
            <person name="Moloney N.M."/>
            <person name="Sperisen C."/>
            <person name="Kredics L."/>
            <person name="Vagvoelgyi C."/>
            <person name="Patrignani A."/>
            <person name="Fitzpatrick D."/>
            <person name="Nagy I."/>
            <person name="Doyle S."/>
            <person name="Anderson J.B."/>
            <person name="Grigoriev I.V."/>
            <person name="Gueldener U."/>
            <person name="Muensterkoetter M."/>
            <person name="Nagy L.G."/>
        </authorList>
    </citation>
    <scope>NUCLEOTIDE SEQUENCE [LARGE SCALE GENOMIC DNA]</scope>
    <source>
        <strain evidence="2">C18/9</strain>
    </source>
</reference>
<proteinExistence type="predicted"/>
<protein>
    <submittedName>
        <fullName evidence="1">Uncharacterized protein</fullName>
    </submittedName>
</protein>
<dbReference type="Proteomes" id="UP000219338">
    <property type="component" value="Unassembled WGS sequence"/>
</dbReference>
<name>A0A284S3M4_ARMOS</name>
<dbReference type="EMBL" id="FUEG01000030">
    <property type="protein sequence ID" value="SJL15608.1"/>
    <property type="molecule type" value="Genomic_DNA"/>
</dbReference>
<gene>
    <name evidence="1" type="ORF">ARMOST_19111</name>
</gene>
<evidence type="ECO:0000313" key="1">
    <source>
        <dbReference type="EMBL" id="SJL15608.1"/>
    </source>
</evidence>
<dbReference type="AlphaFoldDB" id="A0A284S3M4"/>
<evidence type="ECO:0000313" key="2">
    <source>
        <dbReference type="Proteomes" id="UP000219338"/>
    </source>
</evidence>
<dbReference type="OrthoDB" id="3270336at2759"/>
<keyword evidence="2" id="KW-1185">Reference proteome</keyword>
<accession>A0A284S3M4</accession>
<dbReference type="STRING" id="47428.A0A284S3M4"/>
<sequence>MAALSFAIILMRWQEKLNTQFEWREKVLQRAKVHPQWLADIEDSVVLDALVPRVGGVVHYATSEFLIFLPDIIRIFPDIPIYINWGPELPVHVPDYLRPLEVPTVDEIKARDLHPNPHVSSSLTRAPVSRNFPPVERYSGQLQDEDWRSFFIRQTAENAKRADKETVEARARVFYWDDVEGTLIRRAAGRKNYEWHWNRYGPKQRQYDSFCDEWDLCKELQPDGEPTYMSDDSDEGDEDFYVPLYDDDDDDDNHNEGIYSSSADLMRVHSITNDMLTPESQAEVSTDEIRDALDDLVYYRFGFVPPSFPVASPSSTPEMHHPDADVHFPPGFQISREPLNGKTWYILSPHQEDGQVDFIILLTSAASVLEILRRKWGPDLNGIAMKLLERCIPFNTAICSSRVCFVKDGESGASYWDDQLTDDEINLLCGVYMVETGRRDGNDQQRTMLSWFPKPAAWATSGLNVGFWTSDCESWYQKRLQENMSESAVLRSTNQWRHSLRFLKRSQRVAETNEKLASLFLNSIITR</sequence>
<organism evidence="1 2">
    <name type="scientific">Armillaria ostoyae</name>
    <name type="common">Armillaria root rot fungus</name>
    <dbReference type="NCBI Taxonomy" id="47428"/>
    <lineage>
        <taxon>Eukaryota</taxon>
        <taxon>Fungi</taxon>
        <taxon>Dikarya</taxon>
        <taxon>Basidiomycota</taxon>
        <taxon>Agaricomycotina</taxon>
        <taxon>Agaricomycetes</taxon>
        <taxon>Agaricomycetidae</taxon>
        <taxon>Agaricales</taxon>
        <taxon>Marasmiineae</taxon>
        <taxon>Physalacriaceae</taxon>
        <taxon>Armillaria</taxon>
    </lineage>
</organism>